<dbReference type="Gene3D" id="2.40.50.40">
    <property type="match status" value="1"/>
</dbReference>
<protein>
    <recommendedName>
        <fullName evidence="2">Chromo domain-containing protein</fullName>
    </recommendedName>
</protein>
<dbReference type="CDD" id="cd00024">
    <property type="entry name" value="CD_CSD"/>
    <property type="match status" value="1"/>
</dbReference>
<gene>
    <name evidence="3" type="ORF">EGYM00392_LOCUS40070</name>
</gene>
<dbReference type="InterPro" id="IPR016197">
    <property type="entry name" value="Chromo-like_dom_sf"/>
</dbReference>
<name>A0A7S1J0X8_9EUGL</name>
<dbReference type="Gene3D" id="3.90.228.10">
    <property type="match status" value="1"/>
</dbReference>
<dbReference type="EMBL" id="HBGA01107617">
    <property type="protein sequence ID" value="CAD9028934.1"/>
    <property type="molecule type" value="Transcribed_RNA"/>
</dbReference>
<dbReference type="SUPFAM" id="SSF56399">
    <property type="entry name" value="ADP-ribosylation"/>
    <property type="match status" value="1"/>
</dbReference>
<feature type="compositionally biased region" description="Basic and acidic residues" evidence="1">
    <location>
        <begin position="197"/>
        <end position="206"/>
    </location>
</feature>
<evidence type="ECO:0000256" key="1">
    <source>
        <dbReference type="SAM" id="MobiDB-lite"/>
    </source>
</evidence>
<reference evidence="3" key="1">
    <citation type="submission" date="2021-01" db="EMBL/GenBank/DDBJ databases">
        <authorList>
            <person name="Corre E."/>
            <person name="Pelletier E."/>
            <person name="Niang G."/>
            <person name="Scheremetjew M."/>
            <person name="Finn R."/>
            <person name="Kale V."/>
            <person name="Holt S."/>
            <person name="Cochrane G."/>
            <person name="Meng A."/>
            <person name="Brown T."/>
            <person name="Cohen L."/>
        </authorList>
    </citation>
    <scope>NUCLEOTIDE SEQUENCE</scope>
    <source>
        <strain evidence="3">NIES-381</strain>
    </source>
</reference>
<accession>A0A7S1J0X8</accession>
<sequence length="384" mass="42841">MEEAGVLHHTTASVGAPKDGTTGADEPSEEETTQDTLTRIFSEDLETQIHRVESHDEECRDLHAWYQDCTATVGQLLDIIDELHAATEDALHVLQEEDSLQRDTSVTSISSLDEVNLDEGHQVCYLSFGPDFYYSANTHDIWLDYDMVASKVLDKKRVAGVTMYKVEWKGAELNDPLVSWVPFDELECHDLIMKFEAKRGPPPRKDPHPKKSKSTRTCANPGAILCKGTSQQDTSKIENDPIIPTKDGGPKMRYKNAFGPQVTRLFHGTKRSFAQEIVADGFHLPVVRSGHGLGLVRPHMFGKGIYFTSSLEKASHFGDTILVCDVLTGRHKVMDRASHGLTGEDLWGQRHDSVYAPPGCGGNVFDEWVVYHPGQIRVIGFRQK</sequence>
<feature type="region of interest" description="Disordered" evidence="1">
    <location>
        <begin position="197"/>
        <end position="216"/>
    </location>
</feature>
<feature type="domain" description="Chromo" evidence="2">
    <location>
        <begin position="147"/>
        <end position="207"/>
    </location>
</feature>
<evidence type="ECO:0000313" key="3">
    <source>
        <dbReference type="EMBL" id="CAD9028934.1"/>
    </source>
</evidence>
<dbReference type="PROSITE" id="PS50013">
    <property type="entry name" value="CHROMO_2"/>
    <property type="match status" value="1"/>
</dbReference>
<dbReference type="Pfam" id="PF00644">
    <property type="entry name" value="PARP"/>
    <property type="match status" value="1"/>
</dbReference>
<dbReference type="AlphaFoldDB" id="A0A7S1J0X8"/>
<organism evidence="3">
    <name type="scientific">Eutreptiella gymnastica</name>
    <dbReference type="NCBI Taxonomy" id="73025"/>
    <lineage>
        <taxon>Eukaryota</taxon>
        <taxon>Discoba</taxon>
        <taxon>Euglenozoa</taxon>
        <taxon>Euglenida</taxon>
        <taxon>Spirocuta</taxon>
        <taxon>Euglenophyceae</taxon>
        <taxon>Eutreptiales</taxon>
        <taxon>Eutreptiaceae</taxon>
        <taxon>Eutreptiella</taxon>
    </lineage>
</organism>
<dbReference type="InterPro" id="IPR012317">
    <property type="entry name" value="Poly(ADP-ribose)pol_cat_dom"/>
</dbReference>
<evidence type="ECO:0000259" key="2">
    <source>
        <dbReference type="PROSITE" id="PS50013"/>
    </source>
</evidence>
<dbReference type="SMART" id="SM00298">
    <property type="entry name" value="CHROMO"/>
    <property type="match status" value="1"/>
</dbReference>
<dbReference type="GO" id="GO:0003950">
    <property type="term" value="F:NAD+ poly-ADP-ribosyltransferase activity"/>
    <property type="evidence" value="ECO:0007669"/>
    <property type="project" value="InterPro"/>
</dbReference>
<dbReference type="SUPFAM" id="SSF54160">
    <property type="entry name" value="Chromo domain-like"/>
    <property type="match status" value="1"/>
</dbReference>
<dbReference type="InterPro" id="IPR000953">
    <property type="entry name" value="Chromo/chromo_shadow_dom"/>
</dbReference>
<proteinExistence type="predicted"/>
<feature type="region of interest" description="Disordered" evidence="1">
    <location>
        <begin position="1"/>
        <end position="35"/>
    </location>
</feature>